<comment type="caution">
    <text evidence="1">The sequence shown here is derived from an EMBL/GenBank/DDBJ whole genome shotgun (WGS) entry which is preliminary data.</text>
</comment>
<gene>
    <name evidence="1" type="ORF">AGERDE_LOCUS10455</name>
</gene>
<feature type="non-terminal residue" evidence="1">
    <location>
        <position position="93"/>
    </location>
</feature>
<protein>
    <submittedName>
        <fullName evidence="1">2638_t:CDS:1</fullName>
    </submittedName>
</protein>
<accession>A0A9N9DBU3</accession>
<proteinExistence type="predicted"/>
<evidence type="ECO:0000313" key="2">
    <source>
        <dbReference type="Proteomes" id="UP000789831"/>
    </source>
</evidence>
<dbReference type="InterPro" id="IPR011990">
    <property type="entry name" value="TPR-like_helical_dom_sf"/>
</dbReference>
<reference evidence="1" key="1">
    <citation type="submission" date="2021-06" db="EMBL/GenBank/DDBJ databases">
        <authorList>
            <person name="Kallberg Y."/>
            <person name="Tangrot J."/>
            <person name="Rosling A."/>
        </authorList>
    </citation>
    <scope>NUCLEOTIDE SEQUENCE</scope>
    <source>
        <strain evidence="1">MT106</strain>
    </source>
</reference>
<dbReference type="SUPFAM" id="SSF81901">
    <property type="entry name" value="HCP-like"/>
    <property type="match status" value="1"/>
</dbReference>
<organism evidence="1 2">
    <name type="scientific">Ambispora gerdemannii</name>
    <dbReference type="NCBI Taxonomy" id="144530"/>
    <lineage>
        <taxon>Eukaryota</taxon>
        <taxon>Fungi</taxon>
        <taxon>Fungi incertae sedis</taxon>
        <taxon>Mucoromycota</taxon>
        <taxon>Glomeromycotina</taxon>
        <taxon>Glomeromycetes</taxon>
        <taxon>Archaeosporales</taxon>
        <taxon>Ambisporaceae</taxon>
        <taxon>Ambispora</taxon>
    </lineage>
</organism>
<dbReference type="AlphaFoldDB" id="A0A9N9DBU3"/>
<sequence>MNIRYDKNVEGNDDENYFSNALKELLQKFSSIKNPGGEDEHLQECIQSCAEIGDESGMCTLADALLRGVGTNVDVHQALKLYRKATNLKCVRV</sequence>
<dbReference type="Gene3D" id="1.25.40.10">
    <property type="entry name" value="Tetratricopeptide repeat domain"/>
    <property type="match status" value="1"/>
</dbReference>
<evidence type="ECO:0000313" key="1">
    <source>
        <dbReference type="EMBL" id="CAG8629443.1"/>
    </source>
</evidence>
<name>A0A9N9DBU3_9GLOM</name>
<dbReference type="Proteomes" id="UP000789831">
    <property type="component" value="Unassembled WGS sequence"/>
</dbReference>
<dbReference type="OrthoDB" id="10459287at2759"/>
<keyword evidence="2" id="KW-1185">Reference proteome</keyword>
<dbReference type="EMBL" id="CAJVPL010003266">
    <property type="protein sequence ID" value="CAG8629443.1"/>
    <property type="molecule type" value="Genomic_DNA"/>
</dbReference>